<protein>
    <recommendedName>
        <fullName evidence="2">DUF4179 domain-containing protein</fullName>
    </recommendedName>
</protein>
<feature type="domain" description="DUF4179" evidence="2">
    <location>
        <begin position="47"/>
        <end position="128"/>
    </location>
</feature>
<reference evidence="3 4" key="1">
    <citation type="submission" date="2016-10" db="EMBL/GenBank/DDBJ databases">
        <authorList>
            <person name="Varghese N."/>
            <person name="Submissions S."/>
        </authorList>
    </citation>
    <scope>NUCLEOTIDE SEQUENCE [LARGE SCALE GENOMIC DNA]</scope>
    <source>
        <strain evidence="3 4">TC-13</strain>
    </source>
</reference>
<evidence type="ECO:0000313" key="4">
    <source>
        <dbReference type="Proteomes" id="UP000199410"/>
    </source>
</evidence>
<name>A0A1H9FDU3_9BACI</name>
<dbReference type="Gene3D" id="2.60.40.1630">
    <property type="entry name" value="bacillus anthracis domain"/>
    <property type="match status" value="1"/>
</dbReference>
<dbReference type="AlphaFoldDB" id="A0A1H9FDU3"/>
<evidence type="ECO:0000313" key="3">
    <source>
        <dbReference type="EMBL" id="SEQ36059.1"/>
    </source>
</evidence>
<feature type="transmembrane region" description="Helical" evidence="1">
    <location>
        <begin position="53"/>
        <end position="72"/>
    </location>
</feature>
<evidence type="ECO:0000259" key="2">
    <source>
        <dbReference type="Pfam" id="PF13786"/>
    </source>
</evidence>
<sequence>MERTEQKLKKGMKADHNMVYPDFEQMWSSIEQDELKITEGETVEQRPRRRKKFALVAGLAVALMATPVYAALNYDWSHILSYRAGIQSALAQGLGQTIEQSITKDGFTLTVHTAFIDENRTFLLYSLKPDATWDGNNISFDQIGFKNSEGDLIKGNYVHQWDDDLGVFQGYFETDWVAEDQLSDINFSIKNIYAIGDEEQSISYNPNDFNTQHFAIQKDGIDNVTLQIFEQPEGKVMLHSAVTFTDSKMKDKWVRIKAVNDKNQPIQDVGTPVFGTPGATGEYFSQQIFSSESLRAKGTQFNLTYEHTLSIAENTWSIDMNLSKEKLKKGSFKKVVNIPLENATGGTVIHEMKVTPTQVRLVLKHKEKYAHIPYKDYQLNIGGVLLDGGRWDEENDPYKTELRFELKGVDVSSLVDKTMTLVAKHRVDIVDGDPQQIRLTDITEKPQSKTSMVGEYPITWTYYMKDNNLYIESFSSDPTFGGVTQTYYLDHKDRNYGMPIIAGILGDDNNMRMDEYKNFKEIELDIYIYNYTTQQPDEELRIPLIIGE</sequence>
<gene>
    <name evidence="3" type="ORF">SAMN02787113_01579</name>
</gene>
<dbReference type="InterPro" id="IPR025436">
    <property type="entry name" value="DUF4179"/>
</dbReference>
<keyword evidence="1" id="KW-1133">Transmembrane helix</keyword>
<dbReference type="EMBL" id="FOEL01000004">
    <property type="protein sequence ID" value="SEQ36059.1"/>
    <property type="molecule type" value="Genomic_DNA"/>
</dbReference>
<keyword evidence="1" id="KW-0472">Membrane</keyword>
<dbReference type="Proteomes" id="UP000199410">
    <property type="component" value="Unassembled WGS sequence"/>
</dbReference>
<keyword evidence="1" id="KW-0812">Transmembrane</keyword>
<organism evidence="3 4">
    <name type="scientific">Lysinibacillus fusiformis</name>
    <dbReference type="NCBI Taxonomy" id="28031"/>
    <lineage>
        <taxon>Bacteria</taxon>
        <taxon>Bacillati</taxon>
        <taxon>Bacillota</taxon>
        <taxon>Bacilli</taxon>
        <taxon>Bacillales</taxon>
        <taxon>Bacillaceae</taxon>
        <taxon>Lysinibacillus</taxon>
    </lineage>
</organism>
<evidence type="ECO:0000256" key="1">
    <source>
        <dbReference type="SAM" id="Phobius"/>
    </source>
</evidence>
<dbReference type="RefSeq" id="WP_089985892.1">
    <property type="nucleotide sequence ID" value="NZ_FMVP01000005.1"/>
</dbReference>
<comment type="caution">
    <text evidence="3">The sequence shown here is derived from an EMBL/GenBank/DDBJ whole genome shotgun (WGS) entry which is preliminary data.</text>
</comment>
<dbReference type="Pfam" id="PF13786">
    <property type="entry name" value="DUF4179"/>
    <property type="match status" value="1"/>
</dbReference>
<proteinExistence type="predicted"/>
<accession>A0A1H9FDU3</accession>